<proteinExistence type="inferred from homology"/>
<keyword evidence="5 11" id="KW-0812">Transmembrane</keyword>
<feature type="transmembrane region" description="Helical" evidence="11">
    <location>
        <begin position="124"/>
        <end position="145"/>
    </location>
</feature>
<keyword evidence="7" id="KW-0915">Sodium</keyword>
<dbReference type="EMBL" id="CP000806">
    <property type="protein sequence ID" value="ACB51346.1"/>
    <property type="molecule type" value="Genomic_DNA"/>
</dbReference>
<evidence type="ECO:0000256" key="6">
    <source>
        <dbReference type="ARBA" id="ARBA00022989"/>
    </source>
</evidence>
<evidence type="ECO:0000256" key="9">
    <source>
        <dbReference type="ARBA" id="ARBA00023136"/>
    </source>
</evidence>
<keyword evidence="4" id="KW-0050">Antiport</keyword>
<dbReference type="InterPro" id="IPR038770">
    <property type="entry name" value="Na+/solute_symporter_sf"/>
</dbReference>
<keyword evidence="6 11" id="KW-1133">Transmembrane helix</keyword>
<protein>
    <submittedName>
        <fullName evidence="13">Na+/H+ antiporter</fullName>
    </submittedName>
</protein>
<keyword evidence="9 11" id="KW-0472">Membrane</keyword>
<organism evidence="13 14">
    <name type="scientific">Crocosphaera subtropica (strain ATCC 51142 / BH68)</name>
    <name type="common">Cyanothece sp. (strain ATCC 51142)</name>
    <dbReference type="NCBI Taxonomy" id="43989"/>
    <lineage>
        <taxon>Bacteria</taxon>
        <taxon>Bacillati</taxon>
        <taxon>Cyanobacteriota</taxon>
        <taxon>Cyanophyceae</taxon>
        <taxon>Oscillatoriophycideae</taxon>
        <taxon>Chroococcales</taxon>
        <taxon>Aphanothecaceae</taxon>
        <taxon>Crocosphaera</taxon>
        <taxon>Crocosphaera subtropica</taxon>
    </lineage>
</organism>
<feature type="transmembrane region" description="Helical" evidence="11">
    <location>
        <begin position="32"/>
        <end position="50"/>
    </location>
</feature>
<comment type="subcellular location">
    <subcellularLocation>
        <location evidence="1">Membrane</location>
        <topology evidence="1">Multi-pass membrane protein</topology>
    </subcellularLocation>
</comment>
<evidence type="ECO:0000256" key="3">
    <source>
        <dbReference type="ARBA" id="ARBA00022448"/>
    </source>
</evidence>
<dbReference type="RefSeq" id="WP_009545800.1">
    <property type="nucleotide sequence ID" value="NC_010546.1"/>
</dbReference>
<dbReference type="Pfam" id="PF00999">
    <property type="entry name" value="Na_H_Exchanger"/>
    <property type="match status" value="1"/>
</dbReference>
<feature type="transmembrane region" description="Helical" evidence="11">
    <location>
        <begin position="98"/>
        <end position="118"/>
    </location>
</feature>
<dbReference type="Proteomes" id="UP000001203">
    <property type="component" value="Chromosome circular"/>
</dbReference>
<gene>
    <name evidence="13" type="ordered locus">cce_1996</name>
</gene>
<dbReference type="GO" id="GO:0015297">
    <property type="term" value="F:antiporter activity"/>
    <property type="evidence" value="ECO:0007669"/>
    <property type="project" value="UniProtKB-KW"/>
</dbReference>
<feature type="transmembrane region" description="Helical" evidence="11">
    <location>
        <begin position="286"/>
        <end position="305"/>
    </location>
</feature>
<name>B1X1B7_CROS5</name>
<keyword evidence="14" id="KW-1185">Reference proteome</keyword>
<dbReference type="InterPro" id="IPR006153">
    <property type="entry name" value="Cation/H_exchanger_TM"/>
</dbReference>
<evidence type="ECO:0000256" key="4">
    <source>
        <dbReference type="ARBA" id="ARBA00022449"/>
    </source>
</evidence>
<feature type="transmembrane region" description="Helical" evidence="11">
    <location>
        <begin position="6"/>
        <end position="25"/>
    </location>
</feature>
<accession>B1X1B7</accession>
<feature type="transmembrane region" description="Helical" evidence="11">
    <location>
        <begin position="56"/>
        <end position="78"/>
    </location>
</feature>
<feature type="domain" description="Cation/H+ exchanger transmembrane" evidence="12">
    <location>
        <begin position="19"/>
        <end position="399"/>
    </location>
</feature>
<evidence type="ECO:0000256" key="2">
    <source>
        <dbReference type="ARBA" id="ARBA00005551"/>
    </source>
</evidence>
<dbReference type="KEGG" id="cyt:cce_1996"/>
<evidence type="ECO:0000256" key="10">
    <source>
        <dbReference type="ARBA" id="ARBA00023201"/>
    </source>
</evidence>
<evidence type="ECO:0000313" key="14">
    <source>
        <dbReference type="Proteomes" id="UP000001203"/>
    </source>
</evidence>
<evidence type="ECO:0000256" key="1">
    <source>
        <dbReference type="ARBA" id="ARBA00004141"/>
    </source>
</evidence>
<dbReference type="STRING" id="43989.cce_1996"/>
<dbReference type="HOGENOM" id="CLU_005126_7_1_3"/>
<evidence type="ECO:0000256" key="8">
    <source>
        <dbReference type="ARBA" id="ARBA00023065"/>
    </source>
</evidence>
<dbReference type="PANTHER" id="PTHR43562">
    <property type="entry name" value="NAPA-TYPE SODIUM/HYDROGEN ANTIPORTER"/>
    <property type="match status" value="1"/>
</dbReference>
<keyword evidence="8" id="KW-0406">Ion transport</keyword>
<dbReference type="eggNOG" id="COG0475">
    <property type="taxonomic scope" value="Bacteria"/>
</dbReference>
<dbReference type="GO" id="GO:1902600">
    <property type="term" value="P:proton transmembrane transport"/>
    <property type="evidence" value="ECO:0007669"/>
    <property type="project" value="InterPro"/>
</dbReference>
<keyword evidence="3" id="KW-0813">Transport</keyword>
<dbReference type="PANTHER" id="PTHR43562:SF3">
    <property type="entry name" value="SODIUM ION_PROTON EXCHANGER (EUROFUNG)"/>
    <property type="match status" value="1"/>
</dbReference>
<evidence type="ECO:0000313" key="13">
    <source>
        <dbReference type="EMBL" id="ACB51346.1"/>
    </source>
</evidence>
<feature type="transmembrane region" description="Helical" evidence="11">
    <location>
        <begin position="168"/>
        <end position="188"/>
    </location>
</feature>
<keyword evidence="10" id="KW-0739">Sodium transport</keyword>
<evidence type="ECO:0000256" key="11">
    <source>
        <dbReference type="SAM" id="Phobius"/>
    </source>
</evidence>
<dbReference type="GO" id="GO:0006814">
    <property type="term" value="P:sodium ion transport"/>
    <property type="evidence" value="ECO:0007669"/>
    <property type="project" value="UniProtKB-KW"/>
</dbReference>
<evidence type="ECO:0000256" key="7">
    <source>
        <dbReference type="ARBA" id="ARBA00023053"/>
    </source>
</evidence>
<feature type="transmembrane region" description="Helical" evidence="11">
    <location>
        <begin position="317"/>
        <end position="340"/>
    </location>
</feature>
<feature type="transmembrane region" description="Helical" evidence="11">
    <location>
        <begin position="376"/>
        <end position="395"/>
    </location>
</feature>
<comment type="similarity">
    <text evidence="2">Belongs to the monovalent cation:proton antiporter 2 (CPA2) transporter (TC 2.A.37) family.</text>
</comment>
<dbReference type="Gene3D" id="1.20.1530.20">
    <property type="match status" value="1"/>
</dbReference>
<dbReference type="OrthoDB" id="9793589at2"/>
<dbReference type="AlphaFoldDB" id="B1X1B7"/>
<dbReference type="GO" id="GO:0016020">
    <property type="term" value="C:membrane"/>
    <property type="evidence" value="ECO:0007669"/>
    <property type="project" value="UniProtKB-SubCell"/>
</dbReference>
<feature type="transmembrane region" description="Helical" evidence="11">
    <location>
        <begin position="194"/>
        <end position="217"/>
    </location>
</feature>
<sequence>MTDLEPNIHLIILLIGVIIILSILTKFGLQRFNIPVLVGYLCLGLLLRIMEDNFSLLADVGLEIIKFLGDVGLISLLFRVGLESDLGKLIQQLKRASLVWLGDVAISGLVGFVIPVVLLKLDTISSLFIATAMTATSVGISVSIWQEAQGLNSPNGELMLDVAEMDDISAIFFMALLFNIVPVIHNGYQTNLDVLIIKTIIIFLFKAIFFAGFCFFFSRYLEPHVTTFFRKFDPPADFTLSIVGFGFLIAAIAGLLGFSEAVGAFFAGLLFSRDPEAVKIDASFDMLYDLFVPFFFISIGLAIDVTTLGDGITWGTVLLIGAVLGKVIGAGVPAFLVAGWHGSMVIGLSMVPRAEIMMVVMQHGLNLGEWAVSSEVFSAMIFVCAVTSVVTPFVLRSLLNPTY</sequence>
<evidence type="ECO:0000256" key="5">
    <source>
        <dbReference type="ARBA" id="ARBA00022692"/>
    </source>
</evidence>
<evidence type="ECO:0000259" key="12">
    <source>
        <dbReference type="Pfam" id="PF00999"/>
    </source>
</evidence>
<feature type="transmembrane region" description="Helical" evidence="11">
    <location>
        <begin position="238"/>
        <end position="266"/>
    </location>
</feature>
<reference evidence="13 14" key="1">
    <citation type="journal article" date="2008" name="Proc. Natl. Acad. Sci. U.S.A.">
        <title>The genome of Cyanothece 51142, a unicellular diazotrophic cyanobacterium important in the marine nitrogen cycle.</title>
        <authorList>
            <person name="Welsh E.A."/>
            <person name="Liberton M."/>
            <person name="Stoeckel J."/>
            <person name="Loh T."/>
            <person name="Elvitigala T."/>
            <person name="Wang C."/>
            <person name="Wollam A."/>
            <person name="Fulton R.S."/>
            <person name="Clifton S.W."/>
            <person name="Jacobs J.M."/>
            <person name="Aurora R."/>
            <person name="Ghosh B.K."/>
            <person name="Sherman L.A."/>
            <person name="Smith R.D."/>
            <person name="Wilson R.K."/>
            <person name="Pakrasi H.B."/>
        </authorList>
    </citation>
    <scope>NUCLEOTIDE SEQUENCE [LARGE SCALE GENOMIC DNA]</scope>
    <source>
        <strain evidence="14">ATCC 51142 / BH68</strain>
    </source>
</reference>